<dbReference type="Proteomes" id="UP000681722">
    <property type="component" value="Unassembled WGS sequence"/>
</dbReference>
<reference evidence="2" key="1">
    <citation type="submission" date="2021-02" db="EMBL/GenBank/DDBJ databases">
        <authorList>
            <person name="Nowell W R."/>
        </authorList>
    </citation>
    <scope>NUCLEOTIDE SEQUENCE</scope>
</reference>
<dbReference type="AlphaFoldDB" id="A0A815I0F6"/>
<protein>
    <submittedName>
        <fullName evidence="2">Uncharacterized protein</fullName>
    </submittedName>
</protein>
<proteinExistence type="predicted"/>
<evidence type="ECO:0000313" key="4">
    <source>
        <dbReference type="Proteomes" id="UP000663829"/>
    </source>
</evidence>
<name>A0A815I0F6_9BILA</name>
<keyword evidence="4" id="KW-1185">Reference proteome</keyword>
<sequence>NSALMIHNQLTHEKGKESVHLDGQLQNIREMSGRNKEKIHKVDTTGKYQKPVRIEQTQSSQTEAEKNIRTGQTTRIENTEEPPSTFRGFETMGYQHFVKKIGLPDDDHAAFGERTATAERFRDRESSVPDNYWRYRRGHAVYHWHPPAPSFRNVRRLH</sequence>
<comment type="caution">
    <text evidence="2">The sequence shown here is derived from an EMBL/GenBank/DDBJ whole genome shotgun (WGS) entry which is preliminary data.</text>
</comment>
<evidence type="ECO:0000313" key="3">
    <source>
        <dbReference type="EMBL" id="CAF4237064.1"/>
    </source>
</evidence>
<gene>
    <name evidence="2" type="ORF">GPM918_LOCUS31323</name>
    <name evidence="3" type="ORF">SRO942_LOCUS31962</name>
</gene>
<dbReference type="EMBL" id="CAJNOQ010015346">
    <property type="protein sequence ID" value="CAF1359829.1"/>
    <property type="molecule type" value="Genomic_DNA"/>
</dbReference>
<dbReference type="EMBL" id="CAJOBC010069279">
    <property type="protein sequence ID" value="CAF4237064.1"/>
    <property type="molecule type" value="Genomic_DNA"/>
</dbReference>
<evidence type="ECO:0000256" key="1">
    <source>
        <dbReference type="SAM" id="MobiDB-lite"/>
    </source>
</evidence>
<feature type="non-terminal residue" evidence="2">
    <location>
        <position position="1"/>
    </location>
</feature>
<organism evidence="2 4">
    <name type="scientific">Didymodactylos carnosus</name>
    <dbReference type="NCBI Taxonomy" id="1234261"/>
    <lineage>
        <taxon>Eukaryota</taxon>
        <taxon>Metazoa</taxon>
        <taxon>Spiralia</taxon>
        <taxon>Gnathifera</taxon>
        <taxon>Rotifera</taxon>
        <taxon>Eurotatoria</taxon>
        <taxon>Bdelloidea</taxon>
        <taxon>Philodinida</taxon>
        <taxon>Philodinidae</taxon>
        <taxon>Didymodactylos</taxon>
    </lineage>
</organism>
<dbReference type="Proteomes" id="UP000663829">
    <property type="component" value="Unassembled WGS sequence"/>
</dbReference>
<accession>A0A815I0F6</accession>
<feature type="region of interest" description="Disordered" evidence="1">
    <location>
        <begin position="54"/>
        <end position="83"/>
    </location>
</feature>
<evidence type="ECO:0000313" key="2">
    <source>
        <dbReference type="EMBL" id="CAF1359829.1"/>
    </source>
</evidence>